<dbReference type="Proteomes" id="UP000887226">
    <property type="component" value="Unassembled WGS sequence"/>
</dbReference>
<keyword evidence="13" id="KW-0732">Signal</keyword>
<sequence length="363" mass="37969">MFVKSAILLAVVQLVAAHSTFQKFVLNGVEQEQHFAVQIPANGNRPIRDVTSTSMICKDGAATDDQVEVASGSTVGMQWWRSDPDIDGASEDPNVPIAPRHLGPVLVYIAEASTAGEGAVWQKIFEDGLTNGTWGVDNFRADSGVISVDLPDLVAGDYLIRPEIIALHQASEVGEAQFFLGCGQIKVTGSGSVSLPSEGVDMTTVYSPTDPGILIDIYSEDLTEYIIPGPAVFEGTTSSFNVSSKKASVSNTTTTTGTATKAMPTTLSTASVQSATTRRATKAAATAVAMAASSKSNPSPTASAVKVVEAATTTEVDASSDSGCSSISDLPDTFTIEEFISWLSDASQGSASKVRRHGRAFTF</sequence>
<protein>
    <recommendedName>
        <fullName evidence="12">AA9 family lytic polysaccharide monooxygenase</fullName>
        <ecNumber evidence="12">1.14.99.56</ecNumber>
    </recommendedName>
    <alternativeName>
        <fullName evidence="12">Endo-beta-1,4-glucanase</fullName>
    </alternativeName>
    <alternativeName>
        <fullName evidence="12">Glycosyl hydrolase 61 family protein</fullName>
    </alternativeName>
</protein>
<comment type="domain">
    <text evidence="12">Has a modular structure: an endo-beta-1,4-glucanase catalytic module at the N-terminus, a linker rich in serines and threonines, and a C-terminal carbohydrate-binding module (CBM).</text>
</comment>
<evidence type="ECO:0000256" key="8">
    <source>
        <dbReference type="ARBA" id="ARBA00023277"/>
    </source>
</evidence>
<comment type="caution">
    <text evidence="15">The sequence shown here is derived from an EMBL/GenBank/DDBJ whole genome shotgun (WGS) entry which is preliminary data.</text>
</comment>
<evidence type="ECO:0000313" key="15">
    <source>
        <dbReference type="EMBL" id="KAG9239972.1"/>
    </source>
</evidence>
<dbReference type="Pfam" id="PF03443">
    <property type="entry name" value="AA9"/>
    <property type="match status" value="1"/>
</dbReference>
<dbReference type="Gene3D" id="2.70.50.70">
    <property type="match status" value="1"/>
</dbReference>
<dbReference type="EMBL" id="MU254675">
    <property type="protein sequence ID" value="KAG9239972.1"/>
    <property type="molecule type" value="Genomic_DNA"/>
</dbReference>
<keyword evidence="15" id="KW-0378">Hydrolase</keyword>
<keyword evidence="3 12" id="KW-0964">Secreted</keyword>
<evidence type="ECO:0000256" key="12">
    <source>
        <dbReference type="RuleBase" id="RU368122"/>
    </source>
</evidence>
<evidence type="ECO:0000256" key="3">
    <source>
        <dbReference type="ARBA" id="ARBA00022525"/>
    </source>
</evidence>
<keyword evidence="7" id="KW-0325">Glycoprotein</keyword>
<dbReference type="GO" id="GO:0030245">
    <property type="term" value="P:cellulose catabolic process"/>
    <property type="evidence" value="ECO:0007669"/>
    <property type="project" value="UniProtKB-UniRule"/>
</dbReference>
<organism evidence="15 16">
    <name type="scientific">Calycina marina</name>
    <dbReference type="NCBI Taxonomy" id="1763456"/>
    <lineage>
        <taxon>Eukaryota</taxon>
        <taxon>Fungi</taxon>
        <taxon>Dikarya</taxon>
        <taxon>Ascomycota</taxon>
        <taxon>Pezizomycotina</taxon>
        <taxon>Leotiomycetes</taxon>
        <taxon>Helotiales</taxon>
        <taxon>Pezizellaceae</taxon>
        <taxon>Calycina</taxon>
    </lineage>
</organism>
<dbReference type="GO" id="GO:0008810">
    <property type="term" value="F:cellulase activity"/>
    <property type="evidence" value="ECO:0007669"/>
    <property type="project" value="UniProtKB-UniRule"/>
</dbReference>
<gene>
    <name evidence="15" type="ORF">BJ878DRAFT_529122</name>
</gene>
<evidence type="ECO:0000256" key="11">
    <source>
        <dbReference type="ARBA" id="ARBA00045077"/>
    </source>
</evidence>
<dbReference type="GO" id="GO:0030248">
    <property type="term" value="F:cellulose binding"/>
    <property type="evidence" value="ECO:0007669"/>
    <property type="project" value="UniProtKB-UniRule"/>
</dbReference>
<evidence type="ECO:0000256" key="7">
    <source>
        <dbReference type="ARBA" id="ARBA00023180"/>
    </source>
</evidence>
<evidence type="ECO:0000256" key="1">
    <source>
        <dbReference type="ARBA" id="ARBA00001973"/>
    </source>
</evidence>
<keyword evidence="4 12" id="KW-0136">Cellulose degradation</keyword>
<comment type="similarity">
    <text evidence="10">Belongs to the polysaccharide monooxygenase AA9 family.</text>
</comment>
<evidence type="ECO:0000256" key="2">
    <source>
        <dbReference type="ARBA" id="ARBA00004613"/>
    </source>
</evidence>
<keyword evidence="9 12" id="KW-0624">Polysaccharide degradation</keyword>
<dbReference type="InterPro" id="IPR049892">
    <property type="entry name" value="AA9"/>
</dbReference>
<dbReference type="OrthoDB" id="5558646at2759"/>
<evidence type="ECO:0000256" key="9">
    <source>
        <dbReference type="ARBA" id="ARBA00023326"/>
    </source>
</evidence>
<dbReference type="AlphaFoldDB" id="A0A9P7YV58"/>
<keyword evidence="5" id="KW-0186">Copper</keyword>
<dbReference type="GO" id="GO:0005576">
    <property type="term" value="C:extracellular region"/>
    <property type="evidence" value="ECO:0007669"/>
    <property type="project" value="UniProtKB-SubCell"/>
</dbReference>
<keyword evidence="8 12" id="KW-0119">Carbohydrate metabolism</keyword>
<dbReference type="CDD" id="cd21175">
    <property type="entry name" value="LPMO_AA9"/>
    <property type="match status" value="1"/>
</dbReference>
<keyword evidence="16" id="KW-1185">Reference proteome</keyword>
<reference evidence="15" key="1">
    <citation type="journal article" date="2021" name="IMA Fungus">
        <title>Genomic characterization of three marine fungi, including Emericellopsis atlantica sp. nov. with signatures of a generalist lifestyle and marine biomass degradation.</title>
        <authorList>
            <person name="Hagestad O.C."/>
            <person name="Hou L."/>
            <person name="Andersen J.H."/>
            <person name="Hansen E.H."/>
            <person name="Altermark B."/>
            <person name="Li C."/>
            <person name="Kuhnert E."/>
            <person name="Cox R.J."/>
            <person name="Crous P.W."/>
            <person name="Spatafora J.W."/>
            <person name="Lail K."/>
            <person name="Amirebrahimi M."/>
            <person name="Lipzen A."/>
            <person name="Pangilinan J."/>
            <person name="Andreopoulos W."/>
            <person name="Hayes R.D."/>
            <person name="Ng V."/>
            <person name="Grigoriev I.V."/>
            <person name="Jackson S.A."/>
            <person name="Sutton T.D.S."/>
            <person name="Dobson A.D.W."/>
            <person name="Rama T."/>
        </authorList>
    </citation>
    <scope>NUCLEOTIDE SEQUENCE</scope>
    <source>
        <strain evidence="15">TRa3180A</strain>
    </source>
</reference>
<evidence type="ECO:0000256" key="6">
    <source>
        <dbReference type="ARBA" id="ARBA00023157"/>
    </source>
</evidence>
<feature type="signal peptide" evidence="13">
    <location>
        <begin position="1"/>
        <end position="17"/>
    </location>
</feature>
<dbReference type="PANTHER" id="PTHR33353">
    <property type="entry name" value="PUTATIVE (AFU_ORTHOLOGUE AFUA_1G12560)-RELATED"/>
    <property type="match status" value="1"/>
</dbReference>
<evidence type="ECO:0000256" key="10">
    <source>
        <dbReference type="ARBA" id="ARBA00044502"/>
    </source>
</evidence>
<accession>A0A9P7YV58</accession>
<dbReference type="PANTHER" id="PTHR33353:SF17">
    <property type="entry name" value="ENDO-BETA-1,4-GLUCANASE D"/>
    <property type="match status" value="1"/>
</dbReference>
<comment type="catalytic activity">
    <reaction evidence="11 12">
        <text>[(1-&gt;4)-beta-D-glucosyl]n+m + reduced acceptor + O2 = 4-dehydro-beta-D-glucosyl-[(1-&gt;4)-beta-D-glucosyl]n-1 + [(1-&gt;4)-beta-D-glucosyl]m + acceptor + H2O.</text>
        <dbReference type="EC" id="1.14.99.56"/>
    </reaction>
</comment>
<dbReference type="EC" id="1.14.99.56" evidence="12"/>
<feature type="domain" description="Auxiliary Activity family 9 catalytic" evidence="14">
    <location>
        <begin position="18"/>
        <end position="225"/>
    </location>
</feature>
<evidence type="ECO:0000256" key="13">
    <source>
        <dbReference type="SAM" id="SignalP"/>
    </source>
</evidence>
<name>A0A9P7YV58_9HELO</name>
<evidence type="ECO:0000256" key="5">
    <source>
        <dbReference type="ARBA" id="ARBA00023008"/>
    </source>
</evidence>
<dbReference type="InterPro" id="IPR005103">
    <property type="entry name" value="AA9_LPMO"/>
</dbReference>
<evidence type="ECO:0000313" key="16">
    <source>
        <dbReference type="Proteomes" id="UP000887226"/>
    </source>
</evidence>
<feature type="chain" id="PRO_5040148622" description="AA9 family lytic polysaccharide monooxygenase" evidence="13">
    <location>
        <begin position="18"/>
        <end position="363"/>
    </location>
</feature>
<evidence type="ECO:0000256" key="4">
    <source>
        <dbReference type="ARBA" id="ARBA00023001"/>
    </source>
</evidence>
<keyword evidence="6 12" id="KW-1015">Disulfide bond</keyword>
<evidence type="ECO:0000259" key="14">
    <source>
        <dbReference type="Pfam" id="PF03443"/>
    </source>
</evidence>
<comment type="cofactor">
    <cofactor evidence="1">
        <name>Cu(2+)</name>
        <dbReference type="ChEBI" id="CHEBI:29036"/>
    </cofactor>
</comment>
<proteinExistence type="inferred from homology"/>
<comment type="subcellular location">
    <subcellularLocation>
        <location evidence="2 12">Secreted</location>
    </subcellularLocation>
</comment>
<comment type="function">
    <text evidence="12">Lytic polysaccharide monooxygenase (LMPO) that depolymerizes crystalline and amorphous polysaccharides via the oxidation of scissile alpha- or beta-(1-4)-glycosidic bonds, yielding C1 and/or C4 oxidation products. Catalysis by LPMOs requires the reduction of the active-site copper from Cu(II) to Cu(I) by a reducing agent and H(2)O(2) or O(2) as a cosubstrate.</text>
</comment>